<accession>A0ABQ5U7G1</accession>
<evidence type="ECO:0000313" key="6">
    <source>
        <dbReference type="EMBL" id="GLQ07670.1"/>
    </source>
</evidence>
<feature type="transmembrane region" description="Helical" evidence="4">
    <location>
        <begin position="163"/>
        <end position="182"/>
    </location>
</feature>
<keyword evidence="7" id="KW-1185">Reference proteome</keyword>
<proteinExistence type="predicted"/>
<dbReference type="CDD" id="cd17477">
    <property type="entry name" value="MFS_YcaD_like"/>
    <property type="match status" value="1"/>
</dbReference>
<feature type="transmembrane region" description="Helical" evidence="4">
    <location>
        <begin position="46"/>
        <end position="65"/>
    </location>
</feature>
<dbReference type="Gene3D" id="1.20.1250.20">
    <property type="entry name" value="MFS general substrate transporter like domains"/>
    <property type="match status" value="2"/>
</dbReference>
<dbReference type="InterPro" id="IPR020846">
    <property type="entry name" value="MFS_dom"/>
</dbReference>
<dbReference type="PANTHER" id="PTHR23521:SF3">
    <property type="entry name" value="MFS TRANSPORTER"/>
    <property type="match status" value="1"/>
</dbReference>
<dbReference type="PROSITE" id="PS50850">
    <property type="entry name" value="MFS"/>
    <property type="match status" value="1"/>
</dbReference>
<keyword evidence="2 4" id="KW-1133">Transmembrane helix</keyword>
<evidence type="ECO:0000256" key="1">
    <source>
        <dbReference type="ARBA" id="ARBA00022692"/>
    </source>
</evidence>
<organism evidence="6 7">
    <name type="scientific">Sneathiella chinensis</name>
    <dbReference type="NCBI Taxonomy" id="349750"/>
    <lineage>
        <taxon>Bacteria</taxon>
        <taxon>Pseudomonadati</taxon>
        <taxon>Pseudomonadota</taxon>
        <taxon>Alphaproteobacteria</taxon>
        <taxon>Sneathiellales</taxon>
        <taxon>Sneathiellaceae</taxon>
        <taxon>Sneathiella</taxon>
    </lineage>
</organism>
<feature type="transmembrane region" description="Helical" evidence="4">
    <location>
        <begin position="294"/>
        <end position="316"/>
    </location>
</feature>
<evidence type="ECO:0000256" key="3">
    <source>
        <dbReference type="ARBA" id="ARBA00023136"/>
    </source>
</evidence>
<comment type="caution">
    <text evidence="6">The sequence shown here is derived from an EMBL/GenBank/DDBJ whole genome shotgun (WGS) entry which is preliminary data.</text>
</comment>
<feature type="transmembrane region" description="Helical" evidence="4">
    <location>
        <begin position="77"/>
        <end position="95"/>
    </location>
</feature>
<evidence type="ECO:0000259" key="5">
    <source>
        <dbReference type="PROSITE" id="PS50850"/>
    </source>
</evidence>
<feature type="transmembrane region" description="Helical" evidence="4">
    <location>
        <begin position="136"/>
        <end position="157"/>
    </location>
</feature>
<feature type="transmembrane region" description="Helical" evidence="4">
    <location>
        <begin position="240"/>
        <end position="261"/>
    </location>
</feature>
<feature type="transmembrane region" description="Helical" evidence="4">
    <location>
        <begin position="12"/>
        <end position="34"/>
    </location>
</feature>
<feature type="transmembrane region" description="Helical" evidence="4">
    <location>
        <begin position="357"/>
        <end position="375"/>
    </location>
</feature>
<evidence type="ECO:0000256" key="4">
    <source>
        <dbReference type="SAM" id="Phobius"/>
    </source>
</evidence>
<dbReference type="RefSeq" id="WP_169561725.1">
    <property type="nucleotide sequence ID" value="NZ_BSNF01000008.1"/>
</dbReference>
<dbReference type="SUPFAM" id="SSF103473">
    <property type="entry name" value="MFS general substrate transporter"/>
    <property type="match status" value="1"/>
</dbReference>
<feature type="transmembrane region" description="Helical" evidence="4">
    <location>
        <begin position="101"/>
        <end position="124"/>
    </location>
</feature>
<dbReference type="Pfam" id="PF07690">
    <property type="entry name" value="MFS_1"/>
    <property type="match status" value="1"/>
</dbReference>
<evidence type="ECO:0000256" key="2">
    <source>
        <dbReference type="ARBA" id="ARBA00022989"/>
    </source>
</evidence>
<protein>
    <submittedName>
        <fullName evidence="6">MFS transporter</fullName>
    </submittedName>
</protein>
<keyword evidence="1 4" id="KW-0812">Transmembrane</keyword>
<evidence type="ECO:0000313" key="7">
    <source>
        <dbReference type="Proteomes" id="UP001161409"/>
    </source>
</evidence>
<feature type="transmembrane region" description="Helical" evidence="4">
    <location>
        <begin position="268"/>
        <end position="288"/>
    </location>
</feature>
<feature type="transmembrane region" description="Helical" evidence="4">
    <location>
        <begin position="328"/>
        <end position="351"/>
    </location>
</feature>
<dbReference type="EMBL" id="BSNF01000008">
    <property type="protein sequence ID" value="GLQ07670.1"/>
    <property type="molecule type" value="Genomic_DNA"/>
</dbReference>
<dbReference type="Proteomes" id="UP001161409">
    <property type="component" value="Unassembled WGS sequence"/>
</dbReference>
<feature type="domain" description="Major facilitator superfamily (MFS) profile" evidence="5">
    <location>
        <begin position="6"/>
        <end position="382"/>
    </location>
</feature>
<reference evidence="6" key="1">
    <citation type="journal article" date="2014" name="Int. J. Syst. Evol. Microbiol.">
        <title>Complete genome of a new Firmicutes species belonging to the dominant human colonic microbiota ('Ruminococcus bicirculans') reveals two chromosomes and a selective capacity to utilize plant glucans.</title>
        <authorList>
            <consortium name="NISC Comparative Sequencing Program"/>
            <person name="Wegmann U."/>
            <person name="Louis P."/>
            <person name="Goesmann A."/>
            <person name="Henrissat B."/>
            <person name="Duncan S.H."/>
            <person name="Flint H.J."/>
        </authorList>
    </citation>
    <scope>NUCLEOTIDE SEQUENCE</scope>
    <source>
        <strain evidence="6">NBRC 103408</strain>
    </source>
</reference>
<sequence length="392" mass="41837">MTTEAVLRRRAIVAIIAAVTAMSMSLSLTIPLVSLKLELRGIGSDVIGIMGALPALSFLLASPFIPALTRIFGTGKILWASLGLCCLSIVGLGIWDNLAFWFLLRLLIGLAMAVLFLVSETWLNQVAEEKKRGRTVAIYISSMTCGFAIGPVLVNLLGAEGNFPFFVSAAIISTAGFFFLYTRGNYPNLSGHSGFSIFTFMKMAPMICAAALLVAFFDGSILTLLPVYGVKNGLTPEISVLMASVLLAGNILLQFPIGWIADRTSREVMILVCGLLGLAGTLSLPFLINIPLLLWPMLIFWGGAVVGTYTLALVLMGQQFKGAELITANAAVGVLWGLGSLIGPASAGVAMKVYEPHGMPLTFAVICAIFVLVTFQQVRNKLKLAVIAENRE</sequence>
<keyword evidence="3 4" id="KW-0472">Membrane</keyword>
<name>A0ABQ5U7G1_9PROT</name>
<gene>
    <name evidence="6" type="ORF">GCM10007924_28910</name>
</gene>
<feature type="transmembrane region" description="Helical" evidence="4">
    <location>
        <begin position="203"/>
        <end position="228"/>
    </location>
</feature>
<dbReference type="PANTHER" id="PTHR23521">
    <property type="entry name" value="TRANSPORTER MFS SUPERFAMILY"/>
    <property type="match status" value="1"/>
</dbReference>
<reference evidence="6" key="2">
    <citation type="submission" date="2023-01" db="EMBL/GenBank/DDBJ databases">
        <title>Draft genome sequence of Sneathiella chinensis strain NBRC 103408.</title>
        <authorList>
            <person name="Sun Q."/>
            <person name="Mori K."/>
        </authorList>
    </citation>
    <scope>NUCLEOTIDE SEQUENCE</scope>
    <source>
        <strain evidence="6">NBRC 103408</strain>
    </source>
</reference>
<dbReference type="InterPro" id="IPR011701">
    <property type="entry name" value="MFS"/>
</dbReference>
<dbReference type="InterPro" id="IPR047200">
    <property type="entry name" value="MFS_YcaD-like"/>
</dbReference>
<dbReference type="InterPro" id="IPR036259">
    <property type="entry name" value="MFS_trans_sf"/>
</dbReference>